<feature type="domain" description="Right handed beta helix" evidence="1">
    <location>
        <begin position="390"/>
        <end position="549"/>
    </location>
</feature>
<dbReference type="InterPro" id="IPR011050">
    <property type="entry name" value="Pectin_lyase_fold/virulence"/>
</dbReference>
<dbReference type="EMBL" id="AP025293">
    <property type="protein sequence ID" value="BDD00821.1"/>
    <property type="molecule type" value="Genomic_DNA"/>
</dbReference>
<proteinExistence type="predicted"/>
<dbReference type="Pfam" id="PF13229">
    <property type="entry name" value="Beta_helix"/>
    <property type="match status" value="1"/>
</dbReference>
<evidence type="ECO:0000313" key="3">
    <source>
        <dbReference type="Proteomes" id="UP001354989"/>
    </source>
</evidence>
<dbReference type="InterPro" id="IPR012334">
    <property type="entry name" value="Pectin_lyas_fold"/>
</dbReference>
<dbReference type="SUPFAM" id="SSF51126">
    <property type="entry name" value="Pectin lyase-like"/>
    <property type="match status" value="1"/>
</dbReference>
<organism evidence="2 3">
    <name type="scientific">Persicobacter psychrovividus</name>
    <dbReference type="NCBI Taxonomy" id="387638"/>
    <lineage>
        <taxon>Bacteria</taxon>
        <taxon>Pseudomonadati</taxon>
        <taxon>Bacteroidota</taxon>
        <taxon>Cytophagia</taxon>
        <taxon>Cytophagales</taxon>
        <taxon>Persicobacteraceae</taxon>
        <taxon>Persicobacter</taxon>
    </lineage>
</organism>
<dbReference type="Proteomes" id="UP001354989">
    <property type="component" value="Plasmid pPP1"/>
</dbReference>
<dbReference type="InterPro" id="IPR039448">
    <property type="entry name" value="Beta_helix"/>
</dbReference>
<reference evidence="2 3" key="1">
    <citation type="submission" date="2021-12" db="EMBL/GenBank/DDBJ databases">
        <title>Genome sequencing of bacteria with rrn-lacking chromosome and rrn-plasmid.</title>
        <authorList>
            <person name="Anda M."/>
            <person name="Iwasaki W."/>
        </authorList>
    </citation>
    <scope>NUCLEOTIDE SEQUENCE [LARGE SCALE GENOMIC DNA]</scope>
    <source>
        <strain evidence="2 3">NBRC 101262</strain>
        <plasmid evidence="2 3">pPP1</plasmid>
    </source>
</reference>
<dbReference type="Gene3D" id="2.160.20.10">
    <property type="entry name" value="Single-stranded right-handed beta-helix, Pectin lyase-like"/>
    <property type="match status" value="1"/>
</dbReference>
<keyword evidence="2" id="KW-0614">Plasmid</keyword>
<gene>
    <name evidence="2" type="ORF">PEPS_31010</name>
</gene>
<sequence length="680" mass="74289">MTNFFKILTFSLFAFGLFSCTKDQLDIGDIDAHLPATKTQIANATILKSSPWFTESASANEEVFKDLKLTFEAEAHNKGGALKAENMEEGIFGDSWLFDKESAVDLLLKGDFSTAKISEIAEESLTLTFEYGGKETTLVMNHEGGEETPDEDEATEEQIEVATNIAHKWQVNRIVDGDMALKDLVFTFTADENSLGGTITVEGDDFNGLMADKWEFDGDSHSTIIVGGTIEEMNIIEAEDGTLSVDFTNGNDAYEMEFKHWVEKMDSDLYVTADGAGLMNGEDFDNALAANKENGLQEAYDMLPAGFTLYIGGGNYDVVQHLEILEGNKNIVGVDNGDGFPVFVGPRSFGGESEDVFIQLEASDVTISFLNIKKYYRAIKMGDEGSKYMNTTLRGLHFEEVFQAIFLTDVTGLSMDEITVVSHGKNGIRIEDASDINLDRVSVTGSKAAFDLEDDSQEGLKFVNCSNVVMTEITSTHNHHERSGDWNGHGIDIDENCANVSITGAILSDNTGQGLNIAAAGASLENIVSIRNRENFSIKGYGTTNMVNCASLYAKNHRGEGQLYGVRVGQGRGAQPIIVNMTNCTLYNSGDYWGSEARIEQQSTVTMTDCIIAKNIGSRVMTDTKQDAEFIFDGTILSNANNAEDGSDAVPNFNNDDAEWNGQGDAFNSQVYPTKGFRQN</sequence>
<dbReference type="RefSeq" id="WP_338398083.1">
    <property type="nucleotide sequence ID" value="NZ_AP025293.1"/>
</dbReference>
<keyword evidence="3" id="KW-1185">Reference proteome</keyword>
<dbReference type="PROSITE" id="PS51257">
    <property type="entry name" value="PROKAR_LIPOPROTEIN"/>
    <property type="match status" value="1"/>
</dbReference>
<protein>
    <recommendedName>
        <fullName evidence="1">Right handed beta helix domain-containing protein</fullName>
    </recommendedName>
</protein>
<name>A0ABM7VIM0_9BACT</name>
<evidence type="ECO:0000259" key="1">
    <source>
        <dbReference type="Pfam" id="PF13229"/>
    </source>
</evidence>
<geneLocation type="plasmid" evidence="2 3">
    <name>pPP1</name>
</geneLocation>
<accession>A0ABM7VIM0</accession>
<evidence type="ECO:0000313" key="2">
    <source>
        <dbReference type="EMBL" id="BDD00821.1"/>
    </source>
</evidence>